<dbReference type="Proteomes" id="UP001153269">
    <property type="component" value="Unassembled WGS sequence"/>
</dbReference>
<dbReference type="EMBL" id="CADEAL010000606">
    <property type="protein sequence ID" value="CAB1422723.1"/>
    <property type="molecule type" value="Genomic_DNA"/>
</dbReference>
<gene>
    <name evidence="2" type="ORF">PLEPLA_LOCUS10641</name>
</gene>
<evidence type="ECO:0000313" key="3">
    <source>
        <dbReference type="Proteomes" id="UP001153269"/>
    </source>
</evidence>
<keyword evidence="3" id="KW-1185">Reference proteome</keyword>
<sequence>MNDALFSPTGGCGSGVKIRSSTDRKAGGLIPGSFSLRVKVSSGKTLLPDSPRWLSRHEWDGPSREVLYLEALQGCEPERVNVDHSLQQRVVIKTRRAPYKSSSCDVCTPTLQLYIEGIF</sequence>
<reference evidence="2" key="1">
    <citation type="submission" date="2020-03" db="EMBL/GenBank/DDBJ databases">
        <authorList>
            <person name="Weist P."/>
        </authorList>
    </citation>
    <scope>NUCLEOTIDE SEQUENCE</scope>
</reference>
<name>A0A9N7U1C0_PLEPL</name>
<evidence type="ECO:0000256" key="1">
    <source>
        <dbReference type="SAM" id="MobiDB-lite"/>
    </source>
</evidence>
<feature type="region of interest" description="Disordered" evidence="1">
    <location>
        <begin position="1"/>
        <end position="20"/>
    </location>
</feature>
<organism evidence="2 3">
    <name type="scientific">Pleuronectes platessa</name>
    <name type="common">European plaice</name>
    <dbReference type="NCBI Taxonomy" id="8262"/>
    <lineage>
        <taxon>Eukaryota</taxon>
        <taxon>Metazoa</taxon>
        <taxon>Chordata</taxon>
        <taxon>Craniata</taxon>
        <taxon>Vertebrata</taxon>
        <taxon>Euteleostomi</taxon>
        <taxon>Actinopterygii</taxon>
        <taxon>Neopterygii</taxon>
        <taxon>Teleostei</taxon>
        <taxon>Neoteleostei</taxon>
        <taxon>Acanthomorphata</taxon>
        <taxon>Carangaria</taxon>
        <taxon>Pleuronectiformes</taxon>
        <taxon>Pleuronectoidei</taxon>
        <taxon>Pleuronectidae</taxon>
        <taxon>Pleuronectes</taxon>
    </lineage>
</organism>
<comment type="caution">
    <text evidence="2">The sequence shown here is derived from an EMBL/GenBank/DDBJ whole genome shotgun (WGS) entry which is preliminary data.</text>
</comment>
<dbReference type="AlphaFoldDB" id="A0A9N7U1C0"/>
<protein>
    <submittedName>
        <fullName evidence="2">Uncharacterized protein</fullName>
    </submittedName>
</protein>
<evidence type="ECO:0000313" key="2">
    <source>
        <dbReference type="EMBL" id="CAB1422723.1"/>
    </source>
</evidence>
<proteinExistence type="predicted"/>
<accession>A0A9N7U1C0</accession>